<name>A0A5B0SKP0_PUCGR</name>
<accession>A0A5B0SKP0</accession>
<dbReference type="InterPro" id="IPR015931">
    <property type="entry name" value="Acnase/IPM_dHydase_lsu_aba_1/3"/>
</dbReference>
<evidence type="ECO:0000313" key="4">
    <source>
        <dbReference type="Proteomes" id="UP000325313"/>
    </source>
</evidence>
<dbReference type="PANTHER" id="PTHR43822:SF2">
    <property type="entry name" value="HOMOACONITASE, MITOCHONDRIAL"/>
    <property type="match status" value="1"/>
</dbReference>
<dbReference type="InterPro" id="IPR036008">
    <property type="entry name" value="Aconitase_4Fe-4S_dom"/>
</dbReference>
<keyword evidence="1" id="KW-0408">Iron</keyword>
<gene>
    <name evidence="3" type="primary">LYS4_6</name>
    <name evidence="3" type="ORF">PGTUg99_033468</name>
</gene>
<evidence type="ECO:0000256" key="1">
    <source>
        <dbReference type="ARBA" id="ARBA00023004"/>
    </source>
</evidence>
<feature type="compositionally biased region" description="Polar residues" evidence="2">
    <location>
        <begin position="153"/>
        <end position="165"/>
    </location>
</feature>
<dbReference type="Proteomes" id="UP000325313">
    <property type="component" value="Unassembled WGS sequence"/>
</dbReference>
<dbReference type="AlphaFoldDB" id="A0A5B0SKP0"/>
<reference evidence="3 4" key="1">
    <citation type="submission" date="2019-05" db="EMBL/GenBank/DDBJ databases">
        <title>Emergence of the Ug99 lineage of the wheat stem rust pathogen through somatic hybridization.</title>
        <authorList>
            <person name="Li F."/>
            <person name="Upadhyaya N.M."/>
            <person name="Sperschneider J."/>
            <person name="Matny O."/>
            <person name="Nguyen-Phuc H."/>
            <person name="Mago R."/>
            <person name="Raley C."/>
            <person name="Miller M.E."/>
            <person name="Silverstein K.A.T."/>
            <person name="Henningsen E."/>
            <person name="Hirsch C.D."/>
            <person name="Visser B."/>
            <person name="Pretorius Z.A."/>
            <person name="Steffenson B.J."/>
            <person name="Schwessinger B."/>
            <person name="Dodds P.N."/>
            <person name="Figueroa M."/>
        </authorList>
    </citation>
    <scope>NUCLEOTIDE SEQUENCE [LARGE SCALE GENOMIC DNA]</scope>
    <source>
        <strain evidence="3 4">Ug99</strain>
    </source>
</reference>
<dbReference type="Gene3D" id="3.30.499.10">
    <property type="entry name" value="Aconitase, domain 3"/>
    <property type="match status" value="1"/>
</dbReference>
<evidence type="ECO:0000256" key="2">
    <source>
        <dbReference type="SAM" id="MobiDB-lite"/>
    </source>
</evidence>
<dbReference type="InterPro" id="IPR050067">
    <property type="entry name" value="IPM_dehydratase_rel_enz"/>
</dbReference>
<feature type="region of interest" description="Disordered" evidence="2">
    <location>
        <begin position="139"/>
        <end position="165"/>
    </location>
</feature>
<dbReference type="EMBL" id="VDEP01000003">
    <property type="protein sequence ID" value="KAA1138380.1"/>
    <property type="molecule type" value="Genomic_DNA"/>
</dbReference>
<protein>
    <submittedName>
        <fullName evidence="3">Mitochondrial Homoaconitase</fullName>
    </submittedName>
</protein>
<evidence type="ECO:0000313" key="3">
    <source>
        <dbReference type="EMBL" id="KAA1138380.1"/>
    </source>
</evidence>
<sequence length="165" mass="18748">MFRLTSTKLRTRIPLLQQQQQQLRRNQSTSSNQQTLIEKIVQKYAYQQPANKRIRSGDFIVLKPEHVMTHDNTSPVINKFKSIGASKIDNPRQPVFTIDHDVQNKSPENLKKYSRIEAFAHLQDVDFFPPGRGIGVSLPFTSTPSSSSSSSSQLENSNLTFNFPS</sequence>
<dbReference type="SUPFAM" id="SSF53732">
    <property type="entry name" value="Aconitase iron-sulfur domain"/>
    <property type="match status" value="1"/>
</dbReference>
<comment type="caution">
    <text evidence="3">The sequence shown here is derived from an EMBL/GenBank/DDBJ whole genome shotgun (WGS) entry which is preliminary data.</text>
</comment>
<dbReference type="PANTHER" id="PTHR43822">
    <property type="entry name" value="HOMOACONITASE, MITOCHONDRIAL-RELATED"/>
    <property type="match status" value="1"/>
</dbReference>
<organism evidence="3 4">
    <name type="scientific">Puccinia graminis f. sp. tritici</name>
    <dbReference type="NCBI Taxonomy" id="56615"/>
    <lineage>
        <taxon>Eukaryota</taxon>
        <taxon>Fungi</taxon>
        <taxon>Dikarya</taxon>
        <taxon>Basidiomycota</taxon>
        <taxon>Pucciniomycotina</taxon>
        <taxon>Pucciniomycetes</taxon>
        <taxon>Pucciniales</taxon>
        <taxon>Pucciniaceae</taxon>
        <taxon>Puccinia</taxon>
    </lineage>
</organism>
<proteinExistence type="predicted"/>